<accession>A0A0U3AYR3</accession>
<dbReference type="PROSITE" id="PS50404">
    <property type="entry name" value="GST_NTER"/>
    <property type="match status" value="1"/>
</dbReference>
<dbReference type="InterPro" id="IPR004045">
    <property type="entry name" value="Glutathione_S-Trfase_N"/>
</dbReference>
<dbReference type="Gene3D" id="1.20.1050.10">
    <property type="match status" value="1"/>
</dbReference>
<dbReference type="CDD" id="cd03057">
    <property type="entry name" value="GST_N_Beta"/>
    <property type="match status" value="1"/>
</dbReference>
<dbReference type="STRING" id="1526571.AT746_07465"/>
<dbReference type="OrthoDB" id="5740960at2"/>
<keyword evidence="3" id="KW-1185">Reference proteome</keyword>
<dbReference type="InterPro" id="IPR036282">
    <property type="entry name" value="Glutathione-S-Trfase_C_sf"/>
</dbReference>
<dbReference type="PANTHER" id="PTHR44051">
    <property type="entry name" value="GLUTATHIONE S-TRANSFERASE-RELATED"/>
    <property type="match status" value="1"/>
</dbReference>
<dbReference type="RefSeq" id="WP_062478563.1">
    <property type="nucleotide sequence ID" value="NZ_CP013650.1"/>
</dbReference>
<sequence length="209" mass="24159">MYKLFGEPGWGSALIEAQLQWYQLPFEFESVGDLFRSHGARERLTRVNPLAQIPTLVMPDGQVITESAAITLYLADITKSDELVPAADSPERCAFLRWLVFLIANIYPTFTYKDDPSRFVTDKSAQEDFSKNVGQYRSRLWKIVEEAVQTEQFPTNRSFSALDIYLCVMTRWQPGRDWFAQHCPAVYNIARRVDGHPKLMACWQHNFPE</sequence>
<feature type="domain" description="GST N-terminal" evidence="1">
    <location>
        <begin position="1"/>
        <end position="82"/>
    </location>
</feature>
<dbReference type="Proteomes" id="UP000068447">
    <property type="component" value="Chromosome"/>
</dbReference>
<evidence type="ECO:0000313" key="2">
    <source>
        <dbReference type="EMBL" id="ALS98120.1"/>
    </source>
</evidence>
<evidence type="ECO:0000259" key="1">
    <source>
        <dbReference type="PROSITE" id="PS50404"/>
    </source>
</evidence>
<proteinExistence type="predicted"/>
<gene>
    <name evidence="2" type="ORF">AT746_07465</name>
</gene>
<evidence type="ECO:0000313" key="3">
    <source>
        <dbReference type="Proteomes" id="UP000068447"/>
    </source>
</evidence>
<dbReference type="Pfam" id="PF13409">
    <property type="entry name" value="GST_N_2"/>
    <property type="match status" value="1"/>
</dbReference>
<protein>
    <recommendedName>
        <fullName evidence="1">GST N-terminal domain-containing protein</fullName>
    </recommendedName>
</protein>
<dbReference type="EMBL" id="CP013650">
    <property type="protein sequence ID" value="ALS98120.1"/>
    <property type="molecule type" value="Genomic_DNA"/>
</dbReference>
<organism evidence="2 3">
    <name type="scientific">Lacimicrobium alkaliphilum</name>
    <dbReference type="NCBI Taxonomy" id="1526571"/>
    <lineage>
        <taxon>Bacteria</taxon>
        <taxon>Pseudomonadati</taxon>
        <taxon>Pseudomonadota</taxon>
        <taxon>Gammaproteobacteria</taxon>
        <taxon>Alteromonadales</taxon>
        <taxon>Alteromonadaceae</taxon>
        <taxon>Lacimicrobium</taxon>
    </lineage>
</organism>
<reference evidence="2 3" key="1">
    <citation type="submission" date="2015-12" db="EMBL/GenBank/DDBJ databases">
        <title>Complete genome of Lacimicrobium alkaliphilum KCTC 32984.</title>
        <authorList>
            <person name="Kim S.-G."/>
            <person name="Lee Y.-J."/>
        </authorList>
    </citation>
    <scope>NUCLEOTIDE SEQUENCE [LARGE SCALE GENOMIC DNA]</scope>
    <source>
        <strain evidence="2 3">YelD216</strain>
    </source>
</reference>
<dbReference type="KEGG" id="lal:AT746_07465"/>
<name>A0A0U3AYR3_9ALTE</name>
<dbReference type="SUPFAM" id="SSF47616">
    <property type="entry name" value="GST C-terminal domain-like"/>
    <property type="match status" value="1"/>
</dbReference>
<dbReference type="Gene3D" id="3.40.30.10">
    <property type="entry name" value="Glutaredoxin"/>
    <property type="match status" value="1"/>
</dbReference>
<dbReference type="InterPro" id="IPR036249">
    <property type="entry name" value="Thioredoxin-like_sf"/>
</dbReference>
<dbReference type="SUPFAM" id="SSF52833">
    <property type="entry name" value="Thioredoxin-like"/>
    <property type="match status" value="1"/>
</dbReference>
<dbReference type="AlphaFoldDB" id="A0A0U3AYR3"/>
<dbReference type="PANTHER" id="PTHR44051:SF8">
    <property type="entry name" value="GLUTATHIONE S-TRANSFERASE GSTA"/>
    <property type="match status" value="1"/>
</dbReference>